<sequence length="204" mass="23917">MRAQRAIDKTQEKLAKEVLRFHVLANSDSNEDQKVKRQVRDAVLVYGSRLLKSDRNKDTSADADSMEQEVSRAEAERLVREYLPEFEQEVNRVLKKAGVNYRAKAVLTDVYFPEKYYGNICFPKGWYRALEIRLGKATGHNWWCVLYPSMCFTEAVCVTPDEKGRENLREMLDADAYELVTKPEKFRLKSYFFGEKLNRWLADR</sequence>
<reference evidence="1 2" key="1">
    <citation type="submission" date="2020-08" db="EMBL/GenBank/DDBJ databases">
        <title>Genome public.</title>
        <authorList>
            <person name="Liu C."/>
            <person name="Sun Q."/>
        </authorList>
    </citation>
    <scope>NUCLEOTIDE SEQUENCE [LARGE SCALE GENOMIC DNA]</scope>
    <source>
        <strain evidence="1 2">NSJ-36</strain>
    </source>
</reference>
<dbReference type="EMBL" id="JACOOY010000004">
    <property type="protein sequence ID" value="MBC5664416.1"/>
    <property type="molecule type" value="Genomic_DNA"/>
</dbReference>
<organism evidence="1 2">
    <name type="scientific">Dorea hominis</name>
    <dbReference type="NCBI Taxonomy" id="2763040"/>
    <lineage>
        <taxon>Bacteria</taxon>
        <taxon>Bacillati</taxon>
        <taxon>Bacillota</taxon>
        <taxon>Clostridia</taxon>
        <taxon>Lachnospirales</taxon>
        <taxon>Lachnospiraceae</taxon>
        <taxon>Dorea</taxon>
    </lineage>
</organism>
<accession>A0ABR7EST7</accession>
<evidence type="ECO:0000313" key="1">
    <source>
        <dbReference type="EMBL" id="MBC5664416.1"/>
    </source>
</evidence>
<gene>
    <name evidence="1" type="ORF">H8S07_03835</name>
</gene>
<evidence type="ECO:0000313" key="2">
    <source>
        <dbReference type="Proteomes" id="UP000647235"/>
    </source>
</evidence>
<keyword evidence="2" id="KW-1185">Reference proteome</keyword>
<name>A0ABR7EST7_9FIRM</name>
<comment type="caution">
    <text evidence="1">The sequence shown here is derived from an EMBL/GenBank/DDBJ whole genome shotgun (WGS) entry which is preliminary data.</text>
</comment>
<dbReference type="Pfam" id="PF09551">
    <property type="entry name" value="Spore_II_R"/>
    <property type="match status" value="1"/>
</dbReference>
<dbReference type="InterPro" id="IPR014202">
    <property type="entry name" value="Spore_II_R"/>
</dbReference>
<protein>
    <submittedName>
        <fullName evidence="1">Stage II sporulation protein R</fullName>
    </submittedName>
</protein>
<dbReference type="Proteomes" id="UP000647235">
    <property type="component" value="Unassembled WGS sequence"/>
</dbReference>
<proteinExistence type="predicted"/>